<dbReference type="EMBL" id="JAUEPU010000040">
    <property type="protein sequence ID" value="KAK0488232.1"/>
    <property type="molecule type" value="Genomic_DNA"/>
</dbReference>
<dbReference type="Proteomes" id="UP001175228">
    <property type="component" value="Unassembled WGS sequence"/>
</dbReference>
<accession>A0AA39UGB5</accession>
<name>A0AA39UGB5_9AGAR</name>
<reference evidence="2" key="1">
    <citation type="submission" date="2023-06" db="EMBL/GenBank/DDBJ databases">
        <authorList>
            <consortium name="Lawrence Berkeley National Laboratory"/>
            <person name="Ahrendt S."/>
            <person name="Sahu N."/>
            <person name="Indic B."/>
            <person name="Wong-Bajracharya J."/>
            <person name="Merenyi Z."/>
            <person name="Ke H.-M."/>
            <person name="Monk M."/>
            <person name="Kocsube S."/>
            <person name="Drula E."/>
            <person name="Lipzen A."/>
            <person name="Balint B."/>
            <person name="Henrissat B."/>
            <person name="Andreopoulos B."/>
            <person name="Martin F.M."/>
            <person name="Harder C.B."/>
            <person name="Rigling D."/>
            <person name="Ford K.L."/>
            <person name="Foster G.D."/>
            <person name="Pangilinan J."/>
            <person name="Papanicolaou A."/>
            <person name="Barry K."/>
            <person name="LaButti K."/>
            <person name="Viragh M."/>
            <person name="Koriabine M."/>
            <person name="Yan M."/>
            <person name="Riley R."/>
            <person name="Champramary S."/>
            <person name="Plett K.L."/>
            <person name="Tsai I.J."/>
            <person name="Slot J."/>
            <person name="Sipos G."/>
            <person name="Plett J."/>
            <person name="Nagy L.G."/>
            <person name="Grigoriev I.V."/>
        </authorList>
    </citation>
    <scope>NUCLEOTIDE SEQUENCE</scope>
    <source>
        <strain evidence="2">HWK02</strain>
    </source>
</reference>
<sequence>MLPNYNTNNPSFSMQTPQQESIPPSTPSPPALLAGSISQPFNTSPSPSTPMVIGLDTADTLACDFSLTLQHRLGLHMFMQVHQRLLEDLQIRLEETFTFTSEQLTNIRAVARDLIYDPAHLHFKSIDVDIVKVLHLEKSTMWFSNVFGSPAREAKLVSTVKRIASSVRNAYHQDLHASVPNVSLVDFTFEGNRKYLRLKEEMPSETAIMAHNVLLRRFVYDNQHLMWADESEEEVGSSTTTGSDVLTGTKRHKGKGSRVLPSLGGRVLNGTDFWSLVDQHFVKELEAQGKSTKTAQWKQYIDELVQFNNVTFNAQCSAEMQNSQPVAEGNVLFNTNTAVTPLVPRHMPVTGAPGSGLMGQFFPAAM</sequence>
<comment type="caution">
    <text evidence="2">The sequence shown here is derived from an EMBL/GenBank/DDBJ whole genome shotgun (WGS) entry which is preliminary data.</text>
</comment>
<gene>
    <name evidence="2" type="ORF">EDD18DRAFT_1359674</name>
</gene>
<dbReference type="AlphaFoldDB" id="A0AA39UGB5"/>
<keyword evidence="3" id="KW-1185">Reference proteome</keyword>
<proteinExistence type="predicted"/>
<feature type="compositionally biased region" description="Polar residues" evidence="1">
    <location>
        <begin position="36"/>
        <end position="46"/>
    </location>
</feature>
<feature type="region of interest" description="Disordered" evidence="1">
    <location>
        <begin position="1"/>
        <end position="48"/>
    </location>
</feature>
<evidence type="ECO:0000313" key="2">
    <source>
        <dbReference type="EMBL" id="KAK0488232.1"/>
    </source>
</evidence>
<evidence type="ECO:0000313" key="3">
    <source>
        <dbReference type="Proteomes" id="UP001175228"/>
    </source>
</evidence>
<feature type="compositionally biased region" description="Polar residues" evidence="1">
    <location>
        <begin position="1"/>
        <end position="14"/>
    </location>
</feature>
<feature type="region of interest" description="Disordered" evidence="1">
    <location>
        <begin position="231"/>
        <end position="258"/>
    </location>
</feature>
<feature type="compositionally biased region" description="Low complexity" evidence="1">
    <location>
        <begin position="236"/>
        <end position="248"/>
    </location>
</feature>
<protein>
    <submittedName>
        <fullName evidence="2">Uncharacterized protein</fullName>
    </submittedName>
</protein>
<organism evidence="2 3">
    <name type="scientific">Armillaria luteobubalina</name>
    <dbReference type="NCBI Taxonomy" id="153913"/>
    <lineage>
        <taxon>Eukaryota</taxon>
        <taxon>Fungi</taxon>
        <taxon>Dikarya</taxon>
        <taxon>Basidiomycota</taxon>
        <taxon>Agaricomycotina</taxon>
        <taxon>Agaricomycetes</taxon>
        <taxon>Agaricomycetidae</taxon>
        <taxon>Agaricales</taxon>
        <taxon>Marasmiineae</taxon>
        <taxon>Physalacriaceae</taxon>
        <taxon>Armillaria</taxon>
    </lineage>
</organism>
<evidence type="ECO:0000256" key="1">
    <source>
        <dbReference type="SAM" id="MobiDB-lite"/>
    </source>
</evidence>